<dbReference type="Proteomes" id="UP000325558">
    <property type="component" value="Unassembled WGS sequence"/>
</dbReference>
<reference evidence="1" key="1">
    <citation type="submission" date="2019-04" db="EMBL/GenBank/DDBJ databases">
        <title>Friends and foes A comparative genomics study of 23 Aspergillus species from section Flavi.</title>
        <authorList>
            <consortium name="DOE Joint Genome Institute"/>
            <person name="Kjaerbolling I."/>
            <person name="Vesth T."/>
            <person name="Frisvad J.C."/>
            <person name="Nybo J.L."/>
            <person name="Theobald S."/>
            <person name="Kildgaard S."/>
            <person name="Isbrandt T."/>
            <person name="Kuo A."/>
            <person name="Sato A."/>
            <person name="Lyhne E.K."/>
            <person name="Kogle M.E."/>
            <person name="Wiebenga A."/>
            <person name="Kun R.S."/>
            <person name="Lubbers R.J."/>
            <person name="Makela M.R."/>
            <person name="Barry K."/>
            <person name="Chovatia M."/>
            <person name="Clum A."/>
            <person name="Daum C."/>
            <person name="Haridas S."/>
            <person name="He G."/>
            <person name="LaButti K."/>
            <person name="Lipzen A."/>
            <person name="Mondo S."/>
            <person name="Riley R."/>
            <person name="Salamov A."/>
            <person name="Simmons B.A."/>
            <person name="Magnuson J.K."/>
            <person name="Henrissat B."/>
            <person name="Mortensen U.H."/>
            <person name="Larsen T.O."/>
            <person name="Devries R.P."/>
            <person name="Grigoriev I.V."/>
            <person name="Machida M."/>
            <person name="Baker S.E."/>
            <person name="Andersen M.R."/>
        </authorList>
    </citation>
    <scope>NUCLEOTIDE SEQUENCE</scope>
    <source>
        <strain evidence="1">CBS 117612</strain>
    </source>
</reference>
<dbReference type="OrthoDB" id="4486068at2759"/>
<name>A0A5N6Y0G9_9EURO</name>
<gene>
    <name evidence="1" type="ORF">BDV24DRAFT_167422</name>
</gene>
<proteinExistence type="predicted"/>
<accession>A0A5N6Y0G9</accession>
<protein>
    <submittedName>
        <fullName evidence="1">Uncharacterized protein</fullName>
    </submittedName>
</protein>
<dbReference type="EMBL" id="ML737182">
    <property type="protein sequence ID" value="KAE8337290.1"/>
    <property type="molecule type" value="Genomic_DNA"/>
</dbReference>
<dbReference type="AlphaFoldDB" id="A0A5N6Y0G9"/>
<organism evidence="1">
    <name type="scientific">Aspergillus arachidicola</name>
    <dbReference type="NCBI Taxonomy" id="656916"/>
    <lineage>
        <taxon>Eukaryota</taxon>
        <taxon>Fungi</taxon>
        <taxon>Dikarya</taxon>
        <taxon>Ascomycota</taxon>
        <taxon>Pezizomycotina</taxon>
        <taxon>Eurotiomycetes</taxon>
        <taxon>Eurotiomycetidae</taxon>
        <taxon>Eurotiales</taxon>
        <taxon>Aspergillaceae</taxon>
        <taxon>Aspergillus</taxon>
        <taxon>Aspergillus subgen. Circumdati</taxon>
    </lineage>
</organism>
<sequence>MENPNANSPNPHTELMDNAAARIPEGWTCDPDYLQRFFRPGTGRRDMAQYYGLTDPTLVLIETPDTGSMGYFKKAIATEMENPNSNSPAPVPEGWTCDPDDLKGFFVPGTAEWEMAQDYRLTNVPLVLMETPESGEMGFIIFSSGRYYGGDLMADSMFQITRPTTLPGIMRALDEKGFRGLRQKEIKPVMEE</sequence>
<evidence type="ECO:0000313" key="1">
    <source>
        <dbReference type="EMBL" id="KAE8337290.1"/>
    </source>
</evidence>